<name>A0A9P8P4C3_9ASCO</name>
<dbReference type="AlphaFoldDB" id="A0A9P8P4C3"/>
<keyword evidence="2" id="KW-1185">Reference proteome</keyword>
<sequence>MVAWTACCLRNQGRGRAAAARDSLCQTDVPAEFVSSASATTQHWTCGEVYHPSDRLDHVNLSGSNFVLAGLYSFGSFNVAMNSGILAPLIWLMMDAASAPVAVTLASRCRITSSRIVVDLSPVHVSSNGAFSGSLALALNDMPTGSLGRMRLSSVGPLYSGSSSLVSAFSVGDGEFDPLAVILSSWASLVADTLRIETITFSKIDLFFSSTCVTAEQVEYDIWSVGGCAAVRSRDEGRLLIVGTELDAAGICGTMLYIHSIMVGTRISGQSDWSIAQVWVTRKSL</sequence>
<organism evidence="1 2">
    <name type="scientific">Ogataea polymorpha</name>
    <dbReference type="NCBI Taxonomy" id="460523"/>
    <lineage>
        <taxon>Eukaryota</taxon>
        <taxon>Fungi</taxon>
        <taxon>Dikarya</taxon>
        <taxon>Ascomycota</taxon>
        <taxon>Saccharomycotina</taxon>
        <taxon>Pichiomycetes</taxon>
        <taxon>Pichiales</taxon>
        <taxon>Pichiaceae</taxon>
        <taxon>Ogataea</taxon>
    </lineage>
</organism>
<accession>A0A9P8P4C3</accession>
<dbReference type="Proteomes" id="UP000788993">
    <property type="component" value="Unassembled WGS sequence"/>
</dbReference>
<evidence type="ECO:0000313" key="2">
    <source>
        <dbReference type="Proteomes" id="UP000788993"/>
    </source>
</evidence>
<protein>
    <submittedName>
        <fullName evidence="1">Uncharacterized protein</fullName>
    </submittedName>
</protein>
<comment type="caution">
    <text evidence="1">The sequence shown here is derived from an EMBL/GenBank/DDBJ whole genome shotgun (WGS) entry which is preliminary data.</text>
</comment>
<reference evidence="1" key="2">
    <citation type="submission" date="2021-01" db="EMBL/GenBank/DDBJ databases">
        <authorList>
            <person name="Schikora-Tamarit M.A."/>
        </authorList>
    </citation>
    <scope>NUCLEOTIDE SEQUENCE</scope>
    <source>
        <strain evidence="1">NCAIM Y.01608</strain>
    </source>
</reference>
<dbReference type="EMBL" id="JAEUBD010001178">
    <property type="protein sequence ID" value="KAH3665025.1"/>
    <property type="molecule type" value="Genomic_DNA"/>
</dbReference>
<gene>
    <name evidence="1" type="ORF">OGATHE_003840</name>
</gene>
<proteinExistence type="predicted"/>
<evidence type="ECO:0000313" key="1">
    <source>
        <dbReference type="EMBL" id="KAH3665025.1"/>
    </source>
</evidence>
<reference evidence="1" key="1">
    <citation type="journal article" date="2021" name="Open Biol.">
        <title>Shared evolutionary footprints suggest mitochondrial oxidative damage underlies multiple complex I losses in fungi.</title>
        <authorList>
            <person name="Schikora-Tamarit M.A."/>
            <person name="Marcet-Houben M."/>
            <person name="Nosek J."/>
            <person name="Gabaldon T."/>
        </authorList>
    </citation>
    <scope>NUCLEOTIDE SEQUENCE</scope>
    <source>
        <strain evidence="1">NCAIM Y.01608</strain>
    </source>
</reference>